<feature type="non-terminal residue" evidence="2">
    <location>
        <position position="65"/>
    </location>
</feature>
<reference evidence="2" key="1">
    <citation type="submission" date="2020-11" db="EMBL/GenBank/DDBJ databases">
        <authorList>
            <person name="Tran Van P."/>
        </authorList>
    </citation>
    <scope>NUCLEOTIDE SEQUENCE</scope>
</reference>
<keyword evidence="3" id="KW-1185">Reference proteome</keyword>
<dbReference type="Proteomes" id="UP000678499">
    <property type="component" value="Unassembled WGS sequence"/>
</dbReference>
<keyword evidence="1" id="KW-1133">Transmembrane helix</keyword>
<feature type="transmembrane region" description="Helical" evidence="1">
    <location>
        <begin position="6"/>
        <end position="23"/>
    </location>
</feature>
<dbReference type="EMBL" id="CAJPEX010008240">
    <property type="protein sequence ID" value="CAG0924606.1"/>
    <property type="molecule type" value="Genomic_DNA"/>
</dbReference>
<dbReference type="EMBL" id="OA890277">
    <property type="protein sequence ID" value="CAD7284454.1"/>
    <property type="molecule type" value="Genomic_DNA"/>
</dbReference>
<evidence type="ECO:0000256" key="1">
    <source>
        <dbReference type="SAM" id="Phobius"/>
    </source>
</evidence>
<name>A0A7R9C1V2_9CRUS</name>
<organism evidence="2">
    <name type="scientific">Notodromas monacha</name>
    <dbReference type="NCBI Taxonomy" id="399045"/>
    <lineage>
        <taxon>Eukaryota</taxon>
        <taxon>Metazoa</taxon>
        <taxon>Ecdysozoa</taxon>
        <taxon>Arthropoda</taxon>
        <taxon>Crustacea</taxon>
        <taxon>Oligostraca</taxon>
        <taxon>Ostracoda</taxon>
        <taxon>Podocopa</taxon>
        <taxon>Podocopida</taxon>
        <taxon>Cypridocopina</taxon>
        <taxon>Cypridoidea</taxon>
        <taxon>Cyprididae</taxon>
        <taxon>Notodromas</taxon>
    </lineage>
</organism>
<sequence length="65" mass="6907">MSGTPIYAGLIVVVTVAVMVTGAEPSMSPGTLLDAFKYFRKSSTRSLPIPMEDNVSMDLINSLDA</sequence>
<evidence type="ECO:0000313" key="3">
    <source>
        <dbReference type="Proteomes" id="UP000678499"/>
    </source>
</evidence>
<gene>
    <name evidence="2" type="ORF">NMOB1V02_LOCUS12060</name>
</gene>
<protein>
    <submittedName>
        <fullName evidence="2">Uncharacterized protein</fullName>
    </submittedName>
</protein>
<accession>A0A7R9C1V2</accession>
<evidence type="ECO:0000313" key="2">
    <source>
        <dbReference type="EMBL" id="CAD7284454.1"/>
    </source>
</evidence>
<proteinExistence type="predicted"/>
<keyword evidence="1" id="KW-0812">Transmembrane</keyword>
<dbReference type="AlphaFoldDB" id="A0A7R9C1V2"/>
<keyword evidence="1" id="KW-0472">Membrane</keyword>